<keyword evidence="6" id="KW-0407">Ion channel</keyword>
<dbReference type="AlphaFoldDB" id="A0A7S0N6Y5"/>
<dbReference type="InterPro" id="IPR000644">
    <property type="entry name" value="CBS_dom"/>
</dbReference>
<comment type="subcellular location">
    <subcellularLocation>
        <location evidence="1 14">Membrane</location>
        <topology evidence="1 14">Multi-pass membrane protein</topology>
    </subcellularLocation>
</comment>
<dbReference type="EMBL" id="HBFA01011827">
    <property type="protein sequence ID" value="CAD8660002.1"/>
    <property type="molecule type" value="Transcribed_RNA"/>
</dbReference>
<evidence type="ECO:0000256" key="12">
    <source>
        <dbReference type="ARBA" id="ARBA00023214"/>
    </source>
</evidence>
<feature type="transmembrane region" description="Helical" evidence="14">
    <location>
        <begin position="480"/>
        <end position="500"/>
    </location>
</feature>
<evidence type="ECO:0000256" key="13">
    <source>
        <dbReference type="PROSITE-ProRule" id="PRU00703"/>
    </source>
</evidence>
<keyword evidence="11" id="KW-0869">Chloride channel</keyword>
<dbReference type="InterPro" id="IPR002251">
    <property type="entry name" value="Cl_channel_pln"/>
</dbReference>
<feature type="transmembrane region" description="Helical" evidence="14">
    <location>
        <begin position="299"/>
        <end position="318"/>
    </location>
</feature>
<dbReference type="InterPro" id="IPR046342">
    <property type="entry name" value="CBS_dom_sf"/>
</dbReference>
<dbReference type="PROSITE" id="PS51371">
    <property type="entry name" value="CBS"/>
    <property type="match status" value="1"/>
</dbReference>
<keyword evidence="4 14" id="KW-0812">Transmembrane</keyword>
<evidence type="ECO:0000256" key="10">
    <source>
        <dbReference type="ARBA" id="ARBA00023136"/>
    </source>
</evidence>
<evidence type="ECO:0000256" key="2">
    <source>
        <dbReference type="ARBA" id="ARBA00009476"/>
    </source>
</evidence>
<dbReference type="CDD" id="cd04591">
    <property type="entry name" value="CBS_pair_voltage-gated_CLC_euk_bac"/>
    <property type="match status" value="1"/>
</dbReference>
<dbReference type="GO" id="GO:0034707">
    <property type="term" value="C:chloride channel complex"/>
    <property type="evidence" value="ECO:0007669"/>
    <property type="project" value="UniProtKB-KW"/>
</dbReference>
<keyword evidence="10 14" id="KW-0472">Membrane</keyword>
<feature type="transmembrane region" description="Helical" evidence="14">
    <location>
        <begin position="154"/>
        <end position="177"/>
    </location>
</feature>
<evidence type="ECO:0000256" key="8">
    <source>
        <dbReference type="ARBA" id="ARBA00023065"/>
    </source>
</evidence>
<feature type="transmembrane region" description="Helical" evidence="14">
    <location>
        <begin position="538"/>
        <end position="563"/>
    </location>
</feature>
<organism evidence="17">
    <name type="scientific">Pyramimonas obovata</name>
    <dbReference type="NCBI Taxonomy" id="1411642"/>
    <lineage>
        <taxon>Eukaryota</taxon>
        <taxon>Viridiplantae</taxon>
        <taxon>Chlorophyta</taxon>
        <taxon>Pyramimonadophyceae</taxon>
        <taxon>Pyramimonadales</taxon>
        <taxon>Pyramimonadaceae</taxon>
        <taxon>Pyramimonas</taxon>
        <taxon>Pyramimonas incertae sedis</taxon>
    </lineage>
</organism>
<keyword evidence="12 14" id="KW-0868">Chloride</keyword>
<proteinExistence type="inferred from homology"/>
<gene>
    <name evidence="17" type="ORF">POBO1169_LOCUS6157</name>
</gene>
<evidence type="ECO:0000313" key="17">
    <source>
        <dbReference type="EMBL" id="CAD8660002.1"/>
    </source>
</evidence>
<dbReference type="Pfam" id="PF00654">
    <property type="entry name" value="Voltage_CLC"/>
    <property type="match status" value="1"/>
</dbReference>
<reference evidence="17" key="1">
    <citation type="submission" date="2021-01" db="EMBL/GenBank/DDBJ databases">
        <authorList>
            <person name="Corre E."/>
            <person name="Pelletier E."/>
            <person name="Niang G."/>
            <person name="Scheremetjew M."/>
            <person name="Finn R."/>
            <person name="Kale V."/>
            <person name="Holt S."/>
            <person name="Cochrane G."/>
            <person name="Meng A."/>
            <person name="Brown T."/>
            <person name="Cohen L."/>
        </authorList>
    </citation>
    <scope>NUCLEOTIDE SEQUENCE</scope>
    <source>
        <strain evidence="17">CCMP722</strain>
    </source>
</reference>
<dbReference type="SUPFAM" id="SSF81340">
    <property type="entry name" value="Clc chloride channel"/>
    <property type="match status" value="1"/>
</dbReference>
<keyword evidence="3 14" id="KW-0813">Transport</keyword>
<keyword evidence="8 14" id="KW-0406">Ion transport</keyword>
<accession>A0A7S0N6Y5</accession>
<evidence type="ECO:0000256" key="3">
    <source>
        <dbReference type="ARBA" id="ARBA00022448"/>
    </source>
</evidence>
<feature type="domain" description="CBS" evidence="16">
    <location>
        <begin position="760"/>
        <end position="818"/>
    </location>
</feature>
<dbReference type="PRINTS" id="PR00762">
    <property type="entry name" value="CLCHANNEL"/>
</dbReference>
<dbReference type="GO" id="GO:0005247">
    <property type="term" value="F:voltage-gated chloride channel activity"/>
    <property type="evidence" value="ECO:0007669"/>
    <property type="project" value="InterPro"/>
</dbReference>
<feature type="transmembrane region" description="Helical" evidence="14">
    <location>
        <begin position="575"/>
        <end position="597"/>
    </location>
</feature>
<keyword evidence="9 13" id="KW-0129">CBS domain</keyword>
<feature type="transmembrane region" description="Helical" evidence="14">
    <location>
        <begin position="325"/>
        <end position="344"/>
    </location>
</feature>
<evidence type="ECO:0000259" key="16">
    <source>
        <dbReference type="PROSITE" id="PS51371"/>
    </source>
</evidence>
<name>A0A7S0N6Y5_9CHLO</name>
<dbReference type="PANTHER" id="PTHR11689">
    <property type="entry name" value="CHLORIDE CHANNEL PROTEIN CLC FAMILY MEMBER"/>
    <property type="match status" value="1"/>
</dbReference>
<comment type="similarity">
    <text evidence="2 14">Belongs to the chloride channel (TC 2.A.49) family.</text>
</comment>
<dbReference type="InterPro" id="IPR051280">
    <property type="entry name" value="Cl-channel/antiporter"/>
</dbReference>
<feature type="region of interest" description="Disordered" evidence="15">
    <location>
        <begin position="1"/>
        <end position="32"/>
    </location>
</feature>
<feature type="compositionally biased region" description="Basic residues" evidence="15">
    <location>
        <begin position="832"/>
        <end position="841"/>
    </location>
</feature>
<dbReference type="PRINTS" id="PR01120">
    <property type="entry name" value="CLCHANNELPLT"/>
</dbReference>
<protein>
    <recommendedName>
        <fullName evidence="14">Chloride channel protein</fullName>
    </recommendedName>
</protein>
<evidence type="ECO:0000256" key="11">
    <source>
        <dbReference type="ARBA" id="ARBA00023173"/>
    </source>
</evidence>
<evidence type="ECO:0000256" key="15">
    <source>
        <dbReference type="SAM" id="MobiDB-lite"/>
    </source>
</evidence>
<evidence type="ECO:0000256" key="6">
    <source>
        <dbReference type="ARBA" id="ARBA00022882"/>
    </source>
</evidence>
<feature type="transmembrane region" description="Helical" evidence="14">
    <location>
        <begin position="506"/>
        <end position="526"/>
    </location>
</feature>
<feature type="region of interest" description="Disordered" evidence="15">
    <location>
        <begin position="829"/>
        <end position="857"/>
    </location>
</feature>
<sequence length="857" mass="93847">MSGFSWWSEGSRSEGLKDKDKSLGSESSSANTISSLFHPGKVVAHMKSSTEHFIAGEDSRKGDSLRRRKAPPAPVKLAPVESLDYEVYENEVYCAEQARRTTLRTLSYMSMKWTLCLLTGTLVSVSVFFVNYAVENIAAVKFSYTFALMRTSYLASFLVYALFNCGLVLLAACLVVFCAPAAAGSGIPDVKAYLNGVDTPGVLLGRTLISKMLGCICSVAGGLAVGKEGPFVHVGACIASLLCQGGTKKYHINWRCLNVLRNDRDRRELVTCGATAGVAAAFRAPVGGVLFALEEAASWWGNALLWKAFFTTAVVSVVVRTMFKLCTGTTCGYFGSGGFIIFEIREGQADYQLHELFPITILGMVGGLLGASFNSLSARLCTWRRDSASHHPLARITEAVAVALVTSVVTFVLPLLSSCEQCPADSMEPCPRQHVHFGSYVAFNCDEPNQYNPLATLFFNTQDNAIRSLFSSNTDHEYDVVSLTTFFLFFYGLSILTIGINVPSGLFVPCILCGATYGRLAGYVMTELYDSKDIDEGTYALLGAASFLGGAMRMTVSLCVILLELTNNLNLLPLMMLVLLVAKGVGDATGVSAVYDLHIGLKRLPVMPEKPESFLRHITAADASSPHVISFKRVMQVRELVDTLLSCNHNGFPVYEDPQPCGDPCMDSPLYGSTDALNNLSNPPKPAFAGFVMRSHLLYVLGTRRAFQEDPQPTGLSQHIAYSLESSEFSKATSTRGRRVEDLKLEPSDLEMYIDLGPYVNPSSYVVQEDMSLSKVYTLFRQLGLRHLAVVPKVTEVTGVITRKDLLTEVLEHKFPDLKDSRDVSISDAQYRGRRGRRYHRTPSMSEMHSRGYASDY</sequence>
<evidence type="ECO:0000256" key="9">
    <source>
        <dbReference type="ARBA" id="ARBA00023122"/>
    </source>
</evidence>
<dbReference type="SUPFAM" id="SSF54631">
    <property type="entry name" value="CBS-domain pair"/>
    <property type="match status" value="1"/>
</dbReference>
<evidence type="ECO:0000256" key="14">
    <source>
        <dbReference type="RuleBase" id="RU361221"/>
    </source>
</evidence>
<dbReference type="Pfam" id="PF00571">
    <property type="entry name" value="CBS"/>
    <property type="match status" value="1"/>
</dbReference>
<feature type="transmembrane region" description="Helical" evidence="14">
    <location>
        <begin position="113"/>
        <end position="134"/>
    </location>
</feature>
<evidence type="ECO:0000256" key="5">
    <source>
        <dbReference type="ARBA" id="ARBA00022737"/>
    </source>
</evidence>
<evidence type="ECO:0000256" key="7">
    <source>
        <dbReference type="ARBA" id="ARBA00022989"/>
    </source>
</evidence>
<feature type="transmembrane region" description="Helical" evidence="14">
    <location>
        <begin position="356"/>
        <end position="376"/>
    </location>
</feature>
<dbReference type="InterPro" id="IPR001807">
    <property type="entry name" value="ClC"/>
</dbReference>
<keyword evidence="5" id="KW-0677">Repeat</keyword>
<dbReference type="InterPro" id="IPR014743">
    <property type="entry name" value="Cl-channel_core"/>
</dbReference>
<feature type="compositionally biased region" description="Basic and acidic residues" evidence="15">
    <location>
        <begin position="11"/>
        <end position="23"/>
    </location>
</feature>
<keyword evidence="6" id="KW-0851">Voltage-gated channel</keyword>
<dbReference type="SMART" id="SM00116">
    <property type="entry name" value="CBS"/>
    <property type="match status" value="1"/>
</dbReference>
<dbReference type="PANTHER" id="PTHR11689:SF136">
    <property type="entry name" value="H(+)_CL(-) EXCHANGE TRANSPORTER 7"/>
    <property type="match status" value="1"/>
</dbReference>
<feature type="transmembrane region" description="Helical" evidence="14">
    <location>
        <begin position="269"/>
        <end position="293"/>
    </location>
</feature>
<dbReference type="Gene3D" id="1.10.3080.10">
    <property type="entry name" value="Clc chloride channel"/>
    <property type="match status" value="1"/>
</dbReference>
<evidence type="ECO:0000256" key="4">
    <source>
        <dbReference type="ARBA" id="ARBA00022692"/>
    </source>
</evidence>
<evidence type="ECO:0000256" key="1">
    <source>
        <dbReference type="ARBA" id="ARBA00004141"/>
    </source>
</evidence>
<keyword evidence="7 14" id="KW-1133">Transmembrane helix</keyword>
<dbReference type="Gene3D" id="3.10.580.10">
    <property type="entry name" value="CBS-domain"/>
    <property type="match status" value="1"/>
</dbReference>